<evidence type="ECO:0000259" key="3">
    <source>
        <dbReference type="PROSITE" id="PS50181"/>
    </source>
</evidence>
<dbReference type="InterPro" id="IPR032675">
    <property type="entry name" value="LRR_dom_sf"/>
</dbReference>
<dbReference type="PANTHER" id="PTHR13318:SF95">
    <property type="entry name" value="F-BOX PROTEIN YLR352W"/>
    <property type="match status" value="1"/>
</dbReference>
<sequence length="414" mass="46685">MGVSLIISESGEDTDSSDGIIHENTPASAINRDTPTIPLAPRILKPSQRNNCSFSSPNTEGFKPIKLSKKFRSKEECKEISGSDYINKLLDENILNIFHLLPRFTLAKCARVCRRWSHLVKQKSLWRKIDLSNNTITPSTLSNIVNRGVKILRLAKSEILGSVNESILGNQLNISNVAIQYLDLSMAIVPPEILEQLFSLCHNIKKLSLENCKLTDSICRYIGQNSEIESLNLTMCQGITHHGMEPILNNCNQLECLNISWTWLNKETIEYISNNLPNRLVKLNWSGCRENITDNEIMKITDRCKRLKELDLSDSTVITCLSVHLIASNLHQLEHLALSRCYSIIPTTIPVLSQLESLSALEVFGMLREVYLTHLQESMPSIEINSYPFSSVARPTTGVRRTSIWGIRVRESAV</sequence>
<keyword evidence="5" id="KW-1185">Reference proteome</keyword>
<dbReference type="InterPro" id="IPR006553">
    <property type="entry name" value="Leu-rich_rpt_Cys-con_subtyp"/>
</dbReference>
<dbReference type="GO" id="GO:0019005">
    <property type="term" value="C:SCF ubiquitin ligase complex"/>
    <property type="evidence" value="ECO:0007669"/>
    <property type="project" value="TreeGrafter"/>
</dbReference>
<dbReference type="STRING" id="225164.V4AG65"/>
<dbReference type="OMA" id="CDFTADH"/>
<dbReference type="SUPFAM" id="SSF52047">
    <property type="entry name" value="RNI-like"/>
    <property type="match status" value="1"/>
</dbReference>
<dbReference type="SMART" id="SM00367">
    <property type="entry name" value="LRR_CC"/>
    <property type="match status" value="5"/>
</dbReference>
<protein>
    <recommendedName>
        <fullName evidence="3">F-box domain-containing protein</fullName>
    </recommendedName>
</protein>
<evidence type="ECO:0000313" key="4">
    <source>
        <dbReference type="EMBL" id="ESO92396.1"/>
    </source>
</evidence>
<dbReference type="Pfam" id="PF12937">
    <property type="entry name" value="F-box-like"/>
    <property type="match status" value="1"/>
</dbReference>
<evidence type="ECO:0000256" key="2">
    <source>
        <dbReference type="SAM" id="MobiDB-lite"/>
    </source>
</evidence>
<evidence type="ECO:0000256" key="1">
    <source>
        <dbReference type="ARBA" id="ARBA00022786"/>
    </source>
</evidence>
<organism evidence="4 5">
    <name type="scientific">Lottia gigantea</name>
    <name type="common">Giant owl limpet</name>
    <dbReference type="NCBI Taxonomy" id="225164"/>
    <lineage>
        <taxon>Eukaryota</taxon>
        <taxon>Metazoa</taxon>
        <taxon>Spiralia</taxon>
        <taxon>Lophotrochozoa</taxon>
        <taxon>Mollusca</taxon>
        <taxon>Gastropoda</taxon>
        <taxon>Patellogastropoda</taxon>
        <taxon>Lottioidea</taxon>
        <taxon>Lottiidae</taxon>
        <taxon>Lottia</taxon>
    </lineage>
</organism>
<dbReference type="InterPro" id="IPR001810">
    <property type="entry name" value="F-box_dom"/>
</dbReference>
<dbReference type="SUPFAM" id="SSF81383">
    <property type="entry name" value="F-box domain"/>
    <property type="match status" value="1"/>
</dbReference>
<dbReference type="Proteomes" id="UP000030746">
    <property type="component" value="Unassembled WGS sequence"/>
</dbReference>
<dbReference type="KEGG" id="lgi:LOTGIDRAFT_162707"/>
<keyword evidence="1" id="KW-0833">Ubl conjugation pathway</keyword>
<dbReference type="OrthoDB" id="2095648at2759"/>
<dbReference type="GO" id="GO:0031146">
    <property type="term" value="P:SCF-dependent proteasomal ubiquitin-dependent protein catabolic process"/>
    <property type="evidence" value="ECO:0007669"/>
    <property type="project" value="TreeGrafter"/>
</dbReference>
<dbReference type="InterPro" id="IPR057207">
    <property type="entry name" value="FBXL15_LRR"/>
</dbReference>
<accession>V4AG65</accession>
<name>V4AG65_LOTGI</name>
<gene>
    <name evidence="4" type="ORF">LOTGIDRAFT_162707</name>
</gene>
<dbReference type="CTD" id="20239104"/>
<feature type="domain" description="F-box" evidence="3">
    <location>
        <begin position="83"/>
        <end position="129"/>
    </location>
</feature>
<dbReference type="PANTHER" id="PTHR13318">
    <property type="entry name" value="PARTNER OF PAIRED, ISOFORM B-RELATED"/>
    <property type="match status" value="1"/>
</dbReference>
<dbReference type="Gene3D" id="3.80.10.10">
    <property type="entry name" value="Ribonuclease Inhibitor"/>
    <property type="match status" value="1"/>
</dbReference>
<dbReference type="RefSeq" id="XP_009056953.1">
    <property type="nucleotide sequence ID" value="XM_009058705.1"/>
</dbReference>
<proteinExistence type="predicted"/>
<dbReference type="AlphaFoldDB" id="V4AG65"/>
<dbReference type="EMBL" id="KB202094">
    <property type="protein sequence ID" value="ESO92396.1"/>
    <property type="molecule type" value="Genomic_DNA"/>
</dbReference>
<dbReference type="Pfam" id="PF25372">
    <property type="entry name" value="DUF7885"/>
    <property type="match status" value="1"/>
</dbReference>
<reference evidence="4 5" key="1">
    <citation type="journal article" date="2013" name="Nature">
        <title>Insights into bilaterian evolution from three spiralian genomes.</title>
        <authorList>
            <person name="Simakov O."/>
            <person name="Marletaz F."/>
            <person name="Cho S.J."/>
            <person name="Edsinger-Gonzales E."/>
            <person name="Havlak P."/>
            <person name="Hellsten U."/>
            <person name="Kuo D.H."/>
            <person name="Larsson T."/>
            <person name="Lv J."/>
            <person name="Arendt D."/>
            <person name="Savage R."/>
            <person name="Osoegawa K."/>
            <person name="de Jong P."/>
            <person name="Grimwood J."/>
            <person name="Chapman J.A."/>
            <person name="Shapiro H."/>
            <person name="Aerts A."/>
            <person name="Otillar R.P."/>
            <person name="Terry A.Y."/>
            <person name="Boore J.L."/>
            <person name="Grigoriev I.V."/>
            <person name="Lindberg D.R."/>
            <person name="Seaver E.C."/>
            <person name="Weisblat D.A."/>
            <person name="Putnam N.H."/>
            <person name="Rokhsar D.S."/>
        </authorList>
    </citation>
    <scope>NUCLEOTIDE SEQUENCE [LARGE SCALE GENOMIC DNA]</scope>
</reference>
<dbReference type="InterPro" id="IPR036047">
    <property type="entry name" value="F-box-like_dom_sf"/>
</dbReference>
<dbReference type="PROSITE" id="PS50181">
    <property type="entry name" value="FBOX"/>
    <property type="match status" value="1"/>
</dbReference>
<evidence type="ECO:0000313" key="5">
    <source>
        <dbReference type="Proteomes" id="UP000030746"/>
    </source>
</evidence>
<dbReference type="GeneID" id="20239104"/>
<dbReference type="HOGENOM" id="CLU_032515_3_0_1"/>
<feature type="region of interest" description="Disordered" evidence="2">
    <location>
        <begin position="1"/>
        <end position="32"/>
    </location>
</feature>